<evidence type="ECO:0000313" key="2">
    <source>
        <dbReference type="Proteomes" id="UP000031971"/>
    </source>
</evidence>
<dbReference type="STRING" id="272627.CCC_01567"/>
<dbReference type="AlphaFoldDB" id="A0A0C2UV49"/>
<reference evidence="1 2" key="1">
    <citation type="submission" date="2015-01" db="EMBL/GenBank/DDBJ databases">
        <title>Genome Sequence of Magnetospirillum magnetotacticum Strain MS-1.</title>
        <authorList>
            <person name="Marinov G.K."/>
            <person name="Smalley M.D."/>
            <person name="DeSalvo G."/>
        </authorList>
    </citation>
    <scope>NUCLEOTIDE SEQUENCE [LARGE SCALE GENOMIC DNA]</scope>
    <source>
        <strain evidence="1 2">MS-1</strain>
    </source>
</reference>
<proteinExistence type="predicted"/>
<evidence type="ECO:0000313" key="1">
    <source>
        <dbReference type="EMBL" id="KIL96701.1"/>
    </source>
</evidence>
<keyword evidence="2" id="KW-1185">Reference proteome</keyword>
<gene>
    <name evidence="1" type="ORF">CCC_01567</name>
</gene>
<protein>
    <submittedName>
        <fullName evidence="1">Uncharacterized protein</fullName>
    </submittedName>
</protein>
<comment type="caution">
    <text evidence="1">The sequence shown here is derived from an EMBL/GenBank/DDBJ whole genome shotgun (WGS) entry which is preliminary data.</text>
</comment>
<dbReference type="RefSeq" id="WP_041042925.1">
    <property type="nucleotide sequence ID" value="NZ_JXSL01000035.1"/>
</dbReference>
<name>A0A0C2UV49_PARME</name>
<accession>A0A0C2UV49</accession>
<dbReference type="EMBL" id="JXSL01000035">
    <property type="protein sequence ID" value="KIL96701.1"/>
    <property type="molecule type" value="Genomic_DNA"/>
</dbReference>
<dbReference type="OrthoDB" id="5493458at2"/>
<organism evidence="1 2">
    <name type="scientific">Paramagnetospirillum magnetotacticum MS-1</name>
    <dbReference type="NCBI Taxonomy" id="272627"/>
    <lineage>
        <taxon>Bacteria</taxon>
        <taxon>Pseudomonadati</taxon>
        <taxon>Pseudomonadota</taxon>
        <taxon>Alphaproteobacteria</taxon>
        <taxon>Rhodospirillales</taxon>
        <taxon>Magnetospirillaceae</taxon>
        <taxon>Paramagnetospirillum</taxon>
    </lineage>
</organism>
<sequence length="314" mass="33851">MVAGPFLSEGLAVVPRVLGLADRQEDSPTYGCCDRAYWHYRTTDFPNVRFQEAGLLFALAHGLDHPGNRFHAKPAMARWARAAWRFWLGRRNRDGSFAEAYPGDRGFCGTSFSAAAFVETVRLLGGAEAWAGELAAAAPSFAWLAANDNPEVANQRAGSVWALAGYARLTGDGALEKTARIRLNDLLCGMDGEGWFPEYGGGDTGYQSITMAALVLAGDWLGHGEALSGALTRAETALASRLRPDGRVADIAANSRGTQFVYPSALVRRRSPVATALTRGLAEDVILRPAWMDDRYCIALAIDHLMAGRETAPC</sequence>
<dbReference type="Proteomes" id="UP000031971">
    <property type="component" value="Unassembled WGS sequence"/>
</dbReference>